<dbReference type="Pfam" id="PF12861">
    <property type="entry name" value="zf-ANAPC11"/>
    <property type="match status" value="2"/>
</dbReference>
<dbReference type="Proteomes" id="UP000075809">
    <property type="component" value="Unassembled WGS sequence"/>
</dbReference>
<evidence type="ECO:0000259" key="11">
    <source>
        <dbReference type="PROSITE" id="PS50089"/>
    </source>
</evidence>
<evidence type="ECO:0000256" key="8">
    <source>
        <dbReference type="ARBA" id="ARBA00022833"/>
    </source>
</evidence>
<dbReference type="GO" id="GO:0031145">
    <property type="term" value="P:anaphase-promoting complex-dependent catabolic process"/>
    <property type="evidence" value="ECO:0007669"/>
    <property type="project" value="InterPro"/>
</dbReference>
<keyword evidence="7" id="KW-0833">Ubl conjugation pathway</keyword>
<keyword evidence="3" id="KW-0132">Cell division</keyword>
<evidence type="ECO:0000313" key="13">
    <source>
        <dbReference type="Proteomes" id="UP000075809"/>
    </source>
</evidence>
<reference evidence="12 13" key="1">
    <citation type="submission" date="2015-09" db="EMBL/GenBank/DDBJ databases">
        <title>Trachymyrmex zeteki WGS genome.</title>
        <authorList>
            <person name="Nygaard S."/>
            <person name="Hu H."/>
            <person name="Boomsma J."/>
            <person name="Zhang G."/>
        </authorList>
    </citation>
    <scope>NUCLEOTIDE SEQUENCE [LARGE SCALE GENOMIC DNA]</scope>
    <source>
        <strain evidence="12">Tzet28-1</strain>
        <tissue evidence="12">Whole body</tissue>
    </source>
</reference>
<sequence length="157" mass="18120">MKVTIKSWTGVATWRWIANDDNCGICRMPFDASCPDCKIPGDDCPLGTRNTRRCPSPSPWTPSGIDARRMCARTSVRSSRCYHPSFPLLLIARCTRPFTGPLPNIDEINLTTRVHRFVSVWGQCSHCFHIHCIMKWLHSQQTNHICPMCRQEWKFKE</sequence>
<dbReference type="STRING" id="64791.A0A151WQD9"/>
<evidence type="ECO:0000256" key="6">
    <source>
        <dbReference type="ARBA" id="ARBA00022776"/>
    </source>
</evidence>
<dbReference type="InterPro" id="IPR051031">
    <property type="entry name" value="RING-box_E3_Ubiquitin_Ligase"/>
</dbReference>
<evidence type="ECO:0000313" key="12">
    <source>
        <dbReference type="EMBL" id="KYQ50031.1"/>
    </source>
</evidence>
<name>A0A151WQD9_9HYME</name>
<evidence type="ECO:0000256" key="7">
    <source>
        <dbReference type="ARBA" id="ARBA00022786"/>
    </source>
</evidence>
<dbReference type="SUPFAM" id="SSF57850">
    <property type="entry name" value="RING/U-box"/>
    <property type="match status" value="2"/>
</dbReference>
<dbReference type="InterPro" id="IPR001841">
    <property type="entry name" value="Znf_RING"/>
</dbReference>
<dbReference type="GO" id="GO:0008270">
    <property type="term" value="F:zinc ion binding"/>
    <property type="evidence" value="ECO:0007669"/>
    <property type="project" value="UniProtKB-KW"/>
</dbReference>
<gene>
    <name evidence="12" type="ORF">ALC60_10907</name>
</gene>
<dbReference type="CDD" id="cd16456">
    <property type="entry name" value="RING-H2_APC11"/>
    <property type="match status" value="1"/>
</dbReference>
<keyword evidence="5 10" id="KW-0863">Zinc-finger</keyword>
<organism evidence="12 13">
    <name type="scientific">Mycetomoellerius zeteki</name>
    <dbReference type="NCBI Taxonomy" id="64791"/>
    <lineage>
        <taxon>Eukaryota</taxon>
        <taxon>Metazoa</taxon>
        <taxon>Ecdysozoa</taxon>
        <taxon>Arthropoda</taxon>
        <taxon>Hexapoda</taxon>
        <taxon>Insecta</taxon>
        <taxon>Pterygota</taxon>
        <taxon>Neoptera</taxon>
        <taxon>Endopterygota</taxon>
        <taxon>Hymenoptera</taxon>
        <taxon>Apocrita</taxon>
        <taxon>Aculeata</taxon>
        <taxon>Formicoidea</taxon>
        <taxon>Formicidae</taxon>
        <taxon>Myrmicinae</taxon>
        <taxon>Mycetomoellerius</taxon>
    </lineage>
</organism>
<dbReference type="InterPro" id="IPR024991">
    <property type="entry name" value="RING-H2_APC11"/>
</dbReference>
<keyword evidence="13" id="KW-1185">Reference proteome</keyword>
<evidence type="ECO:0000256" key="1">
    <source>
        <dbReference type="ARBA" id="ARBA00009273"/>
    </source>
</evidence>
<accession>A0A151WQD9</accession>
<dbReference type="GO" id="GO:0051301">
    <property type="term" value="P:cell division"/>
    <property type="evidence" value="ECO:0007669"/>
    <property type="project" value="UniProtKB-KW"/>
</dbReference>
<evidence type="ECO:0000256" key="10">
    <source>
        <dbReference type="PROSITE-ProRule" id="PRU00175"/>
    </source>
</evidence>
<keyword evidence="6" id="KW-0498">Mitosis</keyword>
<evidence type="ECO:0000256" key="5">
    <source>
        <dbReference type="ARBA" id="ARBA00022771"/>
    </source>
</evidence>
<keyword evidence="4" id="KW-0479">Metal-binding</keyword>
<proteinExistence type="inferred from homology"/>
<dbReference type="GO" id="GO:0005680">
    <property type="term" value="C:anaphase-promoting complex"/>
    <property type="evidence" value="ECO:0007669"/>
    <property type="project" value="InterPro"/>
</dbReference>
<evidence type="ECO:0000256" key="9">
    <source>
        <dbReference type="ARBA" id="ARBA00023306"/>
    </source>
</evidence>
<dbReference type="Gene3D" id="3.30.40.10">
    <property type="entry name" value="Zinc/RING finger domain, C3HC4 (zinc finger)"/>
    <property type="match status" value="2"/>
</dbReference>
<protein>
    <recommendedName>
        <fullName evidence="2">Anaphase-promoting complex subunit 11</fullName>
    </recommendedName>
</protein>
<keyword evidence="9" id="KW-0131">Cell cycle</keyword>
<feature type="domain" description="RING-type" evidence="11">
    <location>
        <begin position="94"/>
        <end position="150"/>
    </location>
</feature>
<evidence type="ECO:0000256" key="3">
    <source>
        <dbReference type="ARBA" id="ARBA00022618"/>
    </source>
</evidence>
<evidence type="ECO:0000256" key="4">
    <source>
        <dbReference type="ARBA" id="ARBA00022723"/>
    </source>
</evidence>
<dbReference type="AlphaFoldDB" id="A0A151WQD9"/>
<dbReference type="PROSITE" id="PS50089">
    <property type="entry name" value="ZF_RING_2"/>
    <property type="match status" value="1"/>
</dbReference>
<dbReference type="GO" id="GO:0061630">
    <property type="term" value="F:ubiquitin protein ligase activity"/>
    <property type="evidence" value="ECO:0007669"/>
    <property type="project" value="InterPro"/>
</dbReference>
<dbReference type="PANTHER" id="PTHR11210">
    <property type="entry name" value="RING BOX"/>
    <property type="match status" value="1"/>
</dbReference>
<evidence type="ECO:0000256" key="2">
    <source>
        <dbReference type="ARBA" id="ARBA00013928"/>
    </source>
</evidence>
<comment type="similarity">
    <text evidence="1">Belongs to the RING-box family.</text>
</comment>
<dbReference type="GO" id="GO:0097602">
    <property type="term" value="F:cullin family protein binding"/>
    <property type="evidence" value="ECO:0007669"/>
    <property type="project" value="InterPro"/>
</dbReference>
<dbReference type="InterPro" id="IPR013083">
    <property type="entry name" value="Znf_RING/FYVE/PHD"/>
</dbReference>
<dbReference type="EMBL" id="KQ982843">
    <property type="protein sequence ID" value="KYQ50031.1"/>
    <property type="molecule type" value="Genomic_DNA"/>
</dbReference>
<keyword evidence="8" id="KW-0862">Zinc</keyword>